<reference evidence="2 3" key="1">
    <citation type="submission" date="2014-03" db="EMBL/GenBank/DDBJ databases">
        <title>Genomics of Bifidobacteria.</title>
        <authorList>
            <person name="Ventura M."/>
            <person name="Milani C."/>
            <person name="Lugli G.A."/>
        </authorList>
    </citation>
    <scope>NUCLEOTIDE SEQUENCE [LARGE SCALE GENOMIC DNA]</scope>
    <source>
        <strain evidence="2 3">LMG 11591</strain>
    </source>
</reference>
<evidence type="ECO:0008006" key="4">
    <source>
        <dbReference type="Google" id="ProtNLM"/>
    </source>
</evidence>
<feature type="transmembrane region" description="Helical" evidence="1">
    <location>
        <begin position="142"/>
        <end position="165"/>
    </location>
</feature>
<feature type="transmembrane region" description="Helical" evidence="1">
    <location>
        <begin position="213"/>
        <end position="231"/>
    </location>
</feature>
<accession>A0A087B840</accession>
<dbReference type="EMBL" id="JGZB01000011">
    <property type="protein sequence ID" value="KFI67190.1"/>
    <property type="molecule type" value="Genomic_DNA"/>
</dbReference>
<protein>
    <recommendedName>
        <fullName evidence="4">Glycosyltransferase RgtA/B/C/D-like domain-containing protein</fullName>
    </recommendedName>
</protein>
<evidence type="ECO:0000313" key="2">
    <source>
        <dbReference type="EMBL" id="KFI67190.1"/>
    </source>
</evidence>
<dbReference type="STRING" id="1692.BMAGN_1406"/>
<evidence type="ECO:0000256" key="1">
    <source>
        <dbReference type="SAM" id="Phobius"/>
    </source>
</evidence>
<dbReference type="Proteomes" id="UP000029052">
    <property type="component" value="Unassembled WGS sequence"/>
</dbReference>
<keyword evidence="1" id="KW-1133">Transmembrane helix</keyword>
<comment type="caution">
    <text evidence="2">The sequence shown here is derived from an EMBL/GenBank/DDBJ whole genome shotgun (WGS) entry which is preliminary data.</text>
</comment>
<dbReference type="eggNOG" id="ENOG5032VVG">
    <property type="taxonomic scope" value="Bacteria"/>
</dbReference>
<feature type="transmembrane region" description="Helical" evidence="1">
    <location>
        <begin position="424"/>
        <end position="445"/>
    </location>
</feature>
<feature type="transmembrane region" description="Helical" evidence="1">
    <location>
        <begin position="69"/>
        <end position="89"/>
    </location>
</feature>
<keyword evidence="1" id="KW-0812">Transmembrane</keyword>
<gene>
    <name evidence="2" type="ORF">BMAGN_1406</name>
</gene>
<proteinExistence type="predicted"/>
<dbReference type="AlphaFoldDB" id="A0A087B840"/>
<feature type="transmembrane region" description="Helical" evidence="1">
    <location>
        <begin position="401"/>
        <end position="417"/>
    </location>
</feature>
<feature type="transmembrane region" description="Helical" evidence="1">
    <location>
        <begin position="630"/>
        <end position="647"/>
    </location>
</feature>
<feature type="transmembrane region" description="Helical" evidence="1">
    <location>
        <begin position="599"/>
        <end position="623"/>
    </location>
</feature>
<feature type="transmembrane region" description="Helical" evidence="1">
    <location>
        <begin position="350"/>
        <end position="368"/>
    </location>
</feature>
<dbReference type="PROSITE" id="PS51257">
    <property type="entry name" value="PROKAR_LIPOPROTEIN"/>
    <property type="match status" value="1"/>
</dbReference>
<keyword evidence="3" id="KW-1185">Reference proteome</keyword>
<dbReference type="InterPro" id="IPR046062">
    <property type="entry name" value="DUF6020"/>
</dbReference>
<organism evidence="2 3">
    <name type="scientific">Bifidobacterium magnum</name>
    <dbReference type="NCBI Taxonomy" id="1692"/>
    <lineage>
        <taxon>Bacteria</taxon>
        <taxon>Bacillati</taxon>
        <taxon>Actinomycetota</taxon>
        <taxon>Actinomycetes</taxon>
        <taxon>Bifidobacteriales</taxon>
        <taxon>Bifidobacteriaceae</taxon>
        <taxon>Bifidobacterium</taxon>
    </lineage>
</organism>
<feature type="transmembrane region" description="Helical" evidence="1">
    <location>
        <begin position="295"/>
        <end position="318"/>
    </location>
</feature>
<feature type="transmembrane region" description="Helical" evidence="1">
    <location>
        <begin position="101"/>
        <end position="122"/>
    </location>
</feature>
<evidence type="ECO:0000313" key="3">
    <source>
        <dbReference type="Proteomes" id="UP000029052"/>
    </source>
</evidence>
<feature type="transmembrane region" description="Helical" evidence="1">
    <location>
        <begin position="20"/>
        <end position="38"/>
    </location>
</feature>
<feature type="transmembrane region" description="Helical" evidence="1">
    <location>
        <begin position="380"/>
        <end position="395"/>
    </location>
</feature>
<sequence>MTDARLLQDIHKHTFHKGAVWLAIYSLLVGCGVTYSMFTPYHTASGLTRGAWMSVSQGAMEVGVFNATWTALVALLVAAVNVPATLAWLRSTARLRVYSCIGGVLLSWSVTFAGAGKILTGAEFVDPVPRYWVNYFVYQSCRWIPVLLFFSALVAWLFSAVILLLQGKRQSSRNTHDDDQTLTARTMGKRFSQAWWHAWRWARPLFNSFRARNVFLVALAVFVLWLPWGFLMWPANIGPDTIAQLVWYRTGHAWDPSSRQYLPSQYAMSDHHPWLTTLLYGWFDSFGVQIGNEALGLWLLAALHMVLLAIAFGIMITYCSSRPGLSWKFGVVATLFCMLVPIYGRLAMSVVKDLTFLPFFITWSVMYVEYIRRVRMGNKLGFWFLAGFYALAIVCGLTKKVGIYVIAASLVLLVIFLRRRVVTGIVLVLVMATSFAIPKVAYPLLHIYPGGKQEMMAIPLQQSAAVLIRFGNSMDAQDKRAIEAVYSCSPEELRDRFTTGTSDDSKDCFNHEATGEQVGAFFKAWIHEGLEHPGTYFDAVPWVYAPFLVNGVYDEGFFVHWGWPDKGGDMILPQYREHELSSQQETGEETYYVMRGTPVLSLFMSEGFYALWLPVLAILLCLALRRYHNLLYLLPTMITMGSMIIQPMHQFRYTWPLAFEAVLVAATAFMVLTRRTRDAKQ</sequence>
<name>A0A087B840_9BIFI</name>
<feature type="transmembrane region" description="Helical" evidence="1">
    <location>
        <begin position="653"/>
        <end position="672"/>
    </location>
</feature>
<dbReference type="Pfam" id="PF19484">
    <property type="entry name" value="DUF6020"/>
    <property type="match status" value="1"/>
</dbReference>
<feature type="transmembrane region" description="Helical" evidence="1">
    <location>
        <begin position="325"/>
        <end position="344"/>
    </location>
</feature>
<keyword evidence="1" id="KW-0472">Membrane</keyword>